<evidence type="ECO:0000313" key="2">
    <source>
        <dbReference type="EMBL" id="MBF2715668.1"/>
    </source>
</evidence>
<evidence type="ECO:0000313" key="3">
    <source>
        <dbReference type="Proteomes" id="UP000655037"/>
    </source>
</evidence>
<organism evidence="2 3">
    <name type="scientific">Agrobacterium vitis</name>
    <name type="common">Rhizobium vitis</name>
    <dbReference type="NCBI Taxonomy" id="373"/>
    <lineage>
        <taxon>Bacteria</taxon>
        <taxon>Pseudomonadati</taxon>
        <taxon>Pseudomonadota</taxon>
        <taxon>Alphaproteobacteria</taxon>
        <taxon>Hyphomicrobiales</taxon>
        <taxon>Rhizobiaceae</taxon>
        <taxon>Rhizobium/Agrobacterium group</taxon>
        <taxon>Agrobacterium</taxon>
    </lineage>
</organism>
<protein>
    <submittedName>
        <fullName evidence="2">Uncharacterized protein</fullName>
    </submittedName>
</protein>
<feature type="region of interest" description="Disordered" evidence="1">
    <location>
        <begin position="54"/>
        <end position="78"/>
    </location>
</feature>
<dbReference type="EMBL" id="JACXXJ020000005">
    <property type="protein sequence ID" value="MBF2715668.1"/>
    <property type="molecule type" value="Genomic_DNA"/>
</dbReference>
<evidence type="ECO:0000256" key="1">
    <source>
        <dbReference type="SAM" id="MobiDB-lite"/>
    </source>
</evidence>
<feature type="region of interest" description="Disordered" evidence="1">
    <location>
        <begin position="1"/>
        <end position="23"/>
    </location>
</feature>
<name>A0AAE2US84_AGRVI</name>
<dbReference type="Proteomes" id="UP000655037">
    <property type="component" value="Unassembled WGS sequence"/>
</dbReference>
<dbReference type="AlphaFoldDB" id="A0AAE2US84"/>
<gene>
    <name evidence="2" type="ORF">IEI95_015725</name>
</gene>
<proteinExistence type="predicted"/>
<sequence length="78" mass="8543">MTDKAQQCSGDMKKGEFQAKAPIDLGSRKTLKTEKAAFPRFTEKRKCSMISGEGLRREAENLPPSKGATSLEDCYATA</sequence>
<reference evidence="2" key="1">
    <citation type="submission" date="2020-11" db="EMBL/GenBank/DDBJ databases">
        <title>Agrobacterium vitis strain K377 genome.</title>
        <authorList>
            <person name="Xi H."/>
        </authorList>
    </citation>
    <scope>NUCLEOTIDE SEQUENCE</scope>
    <source>
        <strain evidence="2">K377</strain>
    </source>
</reference>
<dbReference type="RefSeq" id="WP_194416699.1">
    <property type="nucleotide sequence ID" value="NZ_JACXXJ020000005.1"/>
</dbReference>
<accession>A0AAE2US84</accession>
<comment type="caution">
    <text evidence="2">The sequence shown here is derived from an EMBL/GenBank/DDBJ whole genome shotgun (WGS) entry which is preliminary data.</text>
</comment>